<evidence type="ECO:0000313" key="2">
    <source>
        <dbReference type="Proteomes" id="UP000827872"/>
    </source>
</evidence>
<keyword evidence="2" id="KW-1185">Reference proteome</keyword>
<dbReference type="EMBL" id="CM037620">
    <property type="protein sequence ID" value="KAH7995476.1"/>
    <property type="molecule type" value="Genomic_DNA"/>
</dbReference>
<sequence length="144" mass="15966">MALTTYLLSIFRWSLQYSRLSTFLVLRRLVMAEHTDRRWQGETQAGAFAEVDVTLPKTSQDCGVQDWRLVIVGSNGASEAKMEFQDSMSDCGEGEPESVREQARGQDSRHGRGTFGAIPGSQDSGDKIGNASMNFWSANNVLKK</sequence>
<gene>
    <name evidence="1" type="ORF">K3G42_025691</name>
</gene>
<comment type="caution">
    <text evidence="1">The sequence shown here is derived from an EMBL/GenBank/DDBJ whole genome shotgun (WGS) entry which is preliminary data.</text>
</comment>
<dbReference type="Proteomes" id="UP000827872">
    <property type="component" value="Linkage Group LG07"/>
</dbReference>
<accession>A0ACB8ESA5</accession>
<proteinExistence type="predicted"/>
<name>A0ACB8ESA5_9SAUR</name>
<reference evidence="1" key="1">
    <citation type="submission" date="2021-08" db="EMBL/GenBank/DDBJ databases">
        <title>The first chromosome-level gecko genome reveals the dynamic sex chromosomes of Neotropical dwarf geckos (Sphaerodactylidae: Sphaerodactylus).</title>
        <authorList>
            <person name="Pinto B.J."/>
            <person name="Keating S.E."/>
            <person name="Gamble T."/>
        </authorList>
    </citation>
    <scope>NUCLEOTIDE SEQUENCE</scope>
    <source>
        <strain evidence="1">TG3544</strain>
    </source>
</reference>
<evidence type="ECO:0000313" key="1">
    <source>
        <dbReference type="EMBL" id="KAH7995476.1"/>
    </source>
</evidence>
<protein>
    <submittedName>
        <fullName evidence="1">Uncharacterized protein</fullName>
    </submittedName>
</protein>
<organism evidence="1 2">
    <name type="scientific">Sphaerodactylus townsendi</name>
    <dbReference type="NCBI Taxonomy" id="933632"/>
    <lineage>
        <taxon>Eukaryota</taxon>
        <taxon>Metazoa</taxon>
        <taxon>Chordata</taxon>
        <taxon>Craniata</taxon>
        <taxon>Vertebrata</taxon>
        <taxon>Euteleostomi</taxon>
        <taxon>Lepidosauria</taxon>
        <taxon>Squamata</taxon>
        <taxon>Bifurcata</taxon>
        <taxon>Gekkota</taxon>
        <taxon>Sphaerodactylidae</taxon>
        <taxon>Sphaerodactylus</taxon>
    </lineage>
</organism>